<sequence length="99" mass="10842">MEVIQAIAPLVIVAVIVLFVLHRLRHKYDQGKLGKKKTKRAQVVLDTMIPMGMLAGCAIGVLAGIYLPYSLLLTISLGSGIGYLFGYIGYEIYSQQESI</sequence>
<evidence type="ECO:0000256" key="1">
    <source>
        <dbReference type="SAM" id="Phobius"/>
    </source>
</evidence>
<keyword evidence="1" id="KW-0812">Transmembrane</keyword>
<protein>
    <recommendedName>
        <fullName evidence="4">Group-specific protein</fullName>
    </recommendedName>
</protein>
<feature type="transmembrane region" description="Helical" evidence="1">
    <location>
        <begin position="6"/>
        <end position="22"/>
    </location>
</feature>
<accession>A0ABY4GRN0</accession>
<feature type="transmembrane region" description="Helical" evidence="1">
    <location>
        <begin position="71"/>
        <end position="90"/>
    </location>
</feature>
<evidence type="ECO:0000313" key="2">
    <source>
        <dbReference type="EMBL" id="UOQ86894.1"/>
    </source>
</evidence>
<name>A0ABY4GRN0_9BACI</name>
<organism evidence="2 3">
    <name type="scientific">Gracilibacillus salinarum</name>
    <dbReference type="NCBI Taxonomy" id="2932255"/>
    <lineage>
        <taxon>Bacteria</taxon>
        <taxon>Bacillati</taxon>
        <taxon>Bacillota</taxon>
        <taxon>Bacilli</taxon>
        <taxon>Bacillales</taxon>
        <taxon>Bacillaceae</taxon>
        <taxon>Gracilibacillus</taxon>
    </lineage>
</organism>
<keyword evidence="3" id="KW-1185">Reference proteome</keyword>
<keyword evidence="1" id="KW-0472">Membrane</keyword>
<gene>
    <name evidence="2" type="ORF">MUN87_08430</name>
</gene>
<dbReference type="Proteomes" id="UP000831537">
    <property type="component" value="Chromosome"/>
</dbReference>
<evidence type="ECO:0008006" key="4">
    <source>
        <dbReference type="Google" id="ProtNLM"/>
    </source>
</evidence>
<proteinExistence type="predicted"/>
<evidence type="ECO:0000313" key="3">
    <source>
        <dbReference type="Proteomes" id="UP000831537"/>
    </source>
</evidence>
<dbReference type="RefSeq" id="WP_244747268.1">
    <property type="nucleotide sequence ID" value="NZ_CP095071.1"/>
</dbReference>
<reference evidence="2 3" key="1">
    <citation type="submission" date="2022-04" db="EMBL/GenBank/DDBJ databases">
        <title>Gracilibacillus sp. isolated from saltern.</title>
        <authorList>
            <person name="Won M."/>
            <person name="Lee C.-M."/>
            <person name="Woen H.-Y."/>
            <person name="Kwon S.-W."/>
        </authorList>
    </citation>
    <scope>NUCLEOTIDE SEQUENCE [LARGE SCALE GENOMIC DNA]</scope>
    <source>
        <strain evidence="2 3">SSPM10-3</strain>
    </source>
</reference>
<feature type="transmembrane region" description="Helical" evidence="1">
    <location>
        <begin position="43"/>
        <end position="65"/>
    </location>
</feature>
<keyword evidence="1" id="KW-1133">Transmembrane helix</keyword>
<dbReference type="EMBL" id="CP095071">
    <property type="protein sequence ID" value="UOQ86894.1"/>
    <property type="molecule type" value="Genomic_DNA"/>
</dbReference>